<dbReference type="SMART" id="SM00382">
    <property type="entry name" value="AAA"/>
    <property type="match status" value="1"/>
</dbReference>
<evidence type="ECO:0000259" key="11">
    <source>
        <dbReference type="PROSITE" id="PS50893"/>
    </source>
</evidence>
<dbReference type="InterPro" id="IPR003439">
    <property type="entry name" value="ABC_transporter-like_ATP-bd"/>
</dbReference>
<evidence type="ECO:0000256" key="4">
    <source>
        <dbReference type="ARBA" id="ARBA00022741"/>
    </source>
</evidence>
<dbReference type="InParanoid" id="F4BXD2"/>
<dbReference type="KEGG" id="mcj:MCON_0617"/>
<evidence type="ECO:0000256" key="7">
    <source>
        <dbReference type="ARBA" id="ARBA00038781"/>
    </source>
</evidence>
<dbReference type="InterPro" id="IPR027417">
    <property type="entry name" value="P-loop_NTPase"/>
</dbReference>
<dbReference type="GO" id="GO:1901238">
    <property type="term" value="F:ABC-type tungstate transporter activity"/>
    <property type="evidence" value="ECO:0007669"/>
    <property type="project" value="UniProtKB-EC"/>
</dbReference>
<sequence length="237" mass="26329">MLEIDIKKGLRDFDLEVKMMIKEGEILMLVGDNGCGKTSLLNLVAGLQDPDEGRIALDGRPLFDSGLKIRVAPEGRNIGYVFQSYALFPHMSVYDNVAFGLRTRRLSRRAIESRVMEHLKAAGLWDIRKARAVEVSGGQRQRVALARALIIEPDLLLLDEPLSALDVRKQAAMRKELRERIHACHVPSIIVTHDLRDVASIGDRACLLERGRIALTGGADEVMGWGEGLQDREGEPV</sequence>
<reference evidence="12 13" key="1">
    <citation type="journal article" date="2011" name="J. Bacteriol.">
        <title>Complete genome sequence of Methanosaeta concilii, a specialist in aceticlastic methanogenesis.</title>
        <authorList>
            <person name="Barber R.D."/>
            <person name="Zhang L."/>
            <person name="Harnack M."/>
            <person name="Olson M.V."/>
            <person name="Kaul R."/>
            <person name="Ingram-Smith C."/>
            <person name="Smith K.S."/>
        </authorList>
    </citation>
    <scope>NUCLEOTIDE SEQUENCE [LARGE SCALE GENOMIC DNA]</scope>
    <source>
        <strain evidence="13">ATCC 5969 / DSM 3671 / JCM 10134 / NBRC 103675 / OCM 69 / GP-6</strain>
    </source>
</reference>
<comment type="catalytic activity">
    <reaction evidence="10">
        <text>tungstate(in) + ATP + H2O = tungstate(out) + ADP + phosphate + H(+)</text>
        <dbReference type="Rhea" id="RHEA:35027"/>
        <dbReference type="ChEBI" id="CHEBI:15377"/>
        <dbReference type="ChEBI" id="CHEBI:15378"/>
        <dbReference type="ChEBI" id="CHEBI:30616"/>
        <dbReference type="ChEBI" id="CHEBI:43474"/>
        <dbReference type="ChEBI" id="CHEBI:46502"/>
        <dbReference type="ChEBI" id="CHEBI:456216"/>
        <dbReference type="EC" id="7.3.2.6"/>
    </reaction>
</comment>
<keyword evidence="5 12" id="KW-0067">ATP-binding</keyword>
<dbReference type="PROSITE" id="PS50893">
    <property type="entry name" value="ABC_TRANSPORTER_2"/>
    <property type="match status" value="1"/>
</dbReference>
<dbReference type="EMBL" id="CP002565">
    <property type="protein sequence ID" value="AEB67445.1"/>
    <property type="molecule type" value="Genomic_DNA"/>
</dbReference>
<name>F4BXD2_METSG</name>
<evidence type="ECO:0000256" key="8">
    <source>
        <dbReference type="ARBA" id="ARBA00039025"/>
    </source>
</evidence>
<dbReference type="InterPro" id="IPR050093">
    <property type="entry name" value="ABC_SmlMolc_Importer"/>
</dbReference>
<evidence type="ECO:0000256" key="9">
    <source>
        <dbReference type="ARBA" id="ARBA00041133"/>
    </source>
</evidence>
<dbReference type="SUPFAM" id="SSF52540">
    <property type="entry name" value="P-loop containing nucleoside triphosphate hydrolases"/>
    <property type="match status" value="1"/>
</dbReference>
<proteinExistence type="inferred from homology"/>
<dbReference type="PROSITE" id="PS00211">
    <property type="entry name" value="ABC_TRANSPORTER_1"/>
    <property type="match status" value="1"/>
</dbReference>
<feature type="domain" description="ABC transporter" evidence="11">
    <location>
        <begin position="1"/>
        <end position="235"/>
    </location>
</feature>
<evidence type="ECO:0000256" key="10">
    <source>
        <dbReference type="ARBA" id="ARBA00047936"/>
    </source>
</evidence>
<dbReference type="Pfam" id="PF00005">
    <property type="entry name" value="ABC_tran"/>
    <property type="match status" value="1"/>
</dbReference>
<dbReference type="PANTHER" id="PTHR42781:SF4">
    <property type="entry name" value="SPERMIDINE_PUTRESCINE IMPORT ATP-BINDING PROTEIN POTA"/>
    <property type="match status" value="1"/>
</dbReference>
<evidence type="ECO:0000256" key="2">
    <source>
        <dbReference type="ARBA" id="ARBA00022448"/>
    </source>
</evidence>
<evidence type="ECO:0000256" key="6">
    <source>
        <dbReference type="ARBA" id="ARBA00038307"/>
    </source>
</evidence>
<organism evidence="12 13">
    <name type="scientific">Methanothrix soehngenii (strain ATCC 5969 / DSM 3671 / JCM 10134 / NBRC 103675 / OCM 69 / GP-6)</name>
    <name type="common">Methanosaeta concilii</name>
    <dbReference type="NCBI Taxonomy" id="990316"/>
    <lineage>
        <taxon>Archaea</taxon>
        <taxon>Methanobacteriati</taxon>
        <taxon>Methanobacteriota</taxon>
        <taxon>Stenosarchaea group</taxon>
        <taxon>Methanomicrobia</taxon>
        <taxon>Methanotrichales</taxon>
        <taxon>Methanotrichaceae</taxon>
        <taxon>Methanothrix</taxon>
    </lineage>
</organism>
<dbReference type="AlphaFoldDB" id="F4BXD2"/>
<evidence type="ECO:0000256" key="5">
    <source>
        <dbReference type="ARBA" id="ARBA00022840"/>
    </source>
</evidence>
<accession>F4BXD2</accession>
<dbReference type="GO" id="GO:0005886">
    <property type="term" value="C:plasma membrane"/>
    <property type="evidence" value="ECO:0007669"/>
    <property type="project" value="UniProtKB-SubCell"/>
</dbReference>
<dbReference type="GO" id="GO:0005524">
    <property type="term" value="F:ATP binding"/>
    <property type="evidence" value="ECO:0007669"/>
    <property type="project" value="UniProtKB-KW"/>
</dbReference>
<dbReference type="Gene3D" id="3.40.50.300">
    <property type="entry name" value="P-loop containing nucleotide triphosphate hydrolases"/>
    <property type="match status" value="1"/>
</dbReference>
<keyword evidence="2" id="KW-0813">Transport</keyword>
<dbReference type="PANTHER" id="PTHR42781">
    <property type="entry name" value="SPERMIDINE/PUTRESCINE IMPORT ATP-BINDING PROTEIN POTA"/>
    <property type="match status" value="1"/>
</dbReference>
<comment type="similarity">
    <text evidence="6">Belongs to the ABC transporter superfamily. Sulfate/tungstate importer (TC 3.A.1.6) family.</text>
</comment>
<protein>
    <recommendedName>
        <fullName evidence="9">Molybdate/tungstate import ATP-binding protein WtpC</fullName>
        <ecNumber evidence="8">7.3.2.6</ecNumber>
    </recommendedName>
</protein>
<dbReference type="EC" id="7.3.2.6" evidence="8"/>
<comment type="subunit">
    <text evidence="7">The complex is composed of two ATP-binding proteins (WtpC), two transmembrane proteins (WtpB) and a solute-binding protein (WtpA).</text>
</comment>
<comment type="subcellular location">
    <subcellularLocation>
        <location evidence="1">Cell membrane</location>
        <topology evidence="1">Peripheral membrane protein</topology>
    </subcellularLocation>
</comment>
<dbReference type="HOGENOM" id="CLU_000604_1_22_2"/>
<evidence type="ECO:0000256" key="1">
    <source>
        <dbReference type="ARBA" id="ARBA00004202"/>
    </source>
</evidence>
<dbReference type="InterPro" id="IPR003593">
    <property type="entry name" value="AAA+_ATPase"/>
</dbReference>
<dbReference type="STRING" id="990316.MCON_0617"/>
<dbReference type="FunCoup" id="F4BXD2">
    <property type="interactions" value="45"/>
</dbReference>
<gene>
    <name evidence="12" type="ordered locus">MCON_0617</name>
</gene>
<dbReference type="InterPro" id="IPR017871">
    <property type="entry name" value="ABC_transporter-like_CS"/>
</dbReference>
<evidence type="ECO:0000313" key="12">
    <source>
        <dbReference type="EMBL" id="AEB67445.1"/>
    </source>
</evidence>
<evidence type="ECO:0000313" key="13">
    <source>
        <dbReference type="Proteomes" id="UP000007807"/>
    </source>
</evidence>
<dbReference type="Proteomes" id="UP000007807">
    <property type="component" value="Chromosome"/>
</dbReference>
<dbReference type="GO" id="GO:0016887">
    <property type="term" value="F:ATP hydrolysis activity"/>
    <property type="evidence" value="ECO:0007669"/>
    <property type="project" value="InterPro"/>
</dbReference>
<keyword evidence="13" id="KW-1185">Reference proteome</keyword>
<evidence type="ECO:0000256" key="3">
    <source>
        <dbReference type="ARBA" id="ARBA00022505"/>
    </source>
</evidence>
<keyword evidence="3" id="KW-0500">Molybdenum</keyword>
<keyword evidence="4" id="KW-0547">Nucleotide-binding</keyword>